<reference evidence="2 3" key="2">
    <citation type="journal article" date="2002" name="Nucleic Acids Res.">
        <title>Genome sequence of Oceanobacillus iheyensis isolated from the Iheya Ridge and its unexpected adaptive capabilities to extreme environments.</title>
        <authorList>
            <person name="Takami H."/>
            <person name="Takaki Y."/>
            <person name="Uchiyama I."/>
        </authorList>
    </citation>
    <scope>NUCLEOTIDE SEQUENCE [LARGE SCALE GENOMIC DNA]</scope>
    <source>
        <strain evidence="3">DSM 14371 / CIP 107618 / JCM 11309 / KCTC 3954 / HTE831</strain>
    </source>
</reference>
<organism evidence="2 3">
    <name type="scientific">Oceanobacillus iheyensis (strain DSM 14371 / CIP 107618 / JCM 11309 / KCTC 3954 / HTE831)</name>
    <dbReference type="NCBI Taxonomy" id="221109"/>
    <lineage>
        <taxon>Bacteria</taxon>
        <taxon>Bacillati</taxon>
        <taxon>Bacillota</taxon>
        <taxon>Bacilli</taxon>
        <taxon>Bacillales</taxon>
        <taxon>Bacillaceae</taxon>
        <taxon>Oceanobacillus</taxon>
    </lineage>
</organism>
<proteinExistence type="predicted"/>
<protein>
    <submittedName>
        <fullName evidence="2">Uncharacterized protein</fullName>
    </submittedName>
</protein>
<dbReference type="Proteomes" id="UP000000822">
    <property type="component" value="Chromosome"/>
</dbReference>
<gene>
    <name evidence="2" type="ordered locus">OB2422</name>
</gene>
<keyword evidence="1" id="KW-1133">Transmembrane helix</keyword>
<dbReference type="KEGG" id="oih:OB2422"/>
<evidence type="ECO:0000313" key="2">
    <source>
        <dbReference type="EMBL" id="BAC14378.1"/>
    </source>
</evidence>
<dbReference type="EMBL" id="BA000028">
    <property type="protein sequence ID" value="BAC14378.1"/>
    <property type="molecule type" value="Genomic_DNA"/>
</dbReference>
<reference evidence="2 3" key="1">
    <citation type="journal article" date="2001" name="FEMS Microbiol. Lett.">
        <title>Oceanobacillus iheyensis gen. nov., sp. nov., a deep-sea extremely halotolerant and alkaliphilic species isolated from a depth of 1050 m on the Iheya Ridge.</title>
        <authorList>
            <person name="Lu J."/>
            <person name="Nogi Y."/>
            <person name="Takami H."/>
        </authorList>
    </citation>
    <scope>NUCLEOTIDE SEQUENCE [LARGE SCALE GENOMIC DNA]</scope>
    <source>
        <strain evidence="3">DSM 14371 / CIP 107618 / JCM 11309 / KCTC 3954 / HTE831</strain>
    </source>
</reference>
<dbReference type="AlphaFoldDB" id="Q8ENQ6"/>
<accession>Q8ENQ6</accession>
<evidence type="ECO:0000313" key="3">
    <source>
        <dbReference type="Proteomes" id="UP000000822"/>
    </source>
</evidence>
<evidence type="ECO:0000256" key="1">
    <source>
        <dbReference type="SAM" id="Phobius"/>
    </source>
</evidence>
<dbReference type="HOGENOM" id="CLU_3219341_0_0_9"/>
<name>Q8ENQ6_OCEIH</name>
<keyword evidence="3" id="KW-1185">Reference proteome</keyword>
<keyword evidence="1" id="KW-0472">Membrane</keyword>
<feature type="transmembrane region" description="Helical" evidence="1">
    <location>
        <begin position="6"/>
        <end position="28"/>
    </location>
</feature>
<dbReference type="STRING" id="221109.gene:10734673"/>
<sequence>MKVDDYLHAFLLYSSIKTVDMSMILLLYKAKMLKRNNQDEIYLK</sequence>
<keyword evidence="1" id="KW-0812">Transmembrane</keyword>